<organism evidence="4 5">
    <name type="scientific">Deinococcus arcticus</name>
    <dbReference type="NCBI Taxonomy" id="2136176"/>
    <lineage>
        <taxon>Bacteria</taxon>
        <taxon>Thermotogati</taxon>
        <taxon>Deinococcota</taxon>
        <taxon>Deinococci</taxon>
        <taxon>Deinococcales</taxon>
        <taxon>Deinococcaceae</taxon>
        <taxon>Deinococcus</taxon>
    </lineage>
</organism>
<feature type="domain" description="Gfo/Idh/MocA-like oxidoreductase N-terminal" evidence="2">
    <location>
        <begin position="20"/>
        <end position="137"/>
    </location>
</feature>
<dbReference type="Gene3D" id="3.40.50.720">
    <property type="entry name" value="NAD(P)-binding Rossmann-like Domain"/>
    <property type="match status" value="1"/>
</dbReference>
<dbReference type="Proteomes" id="UP000240317">
    <property type="component" value="Unassembled WGS sequence"/>
</dbReference>
<evidence type="ECO:0000313" key="5">
    <source>
        <dbReference type="Proteomes" id="UP000240317"/>
    </source>
</evidence>
<keyword evidence="5" id="KW-1185">Reference proteome</keyword>
<accession>A0A2T3W3T4</accession>
<evidence type="ECO:0000256" key="1">
    <source>
        <dbReference type="ARBA" id="ARBA00023002"/>
    </source>
</evidence>
<feature type="domain" description="GFO/IDH/MocA-like oxidoreductase" evidence="3">
    <location>
        <begin position="147"/>
        <end position="278"/>
    </location>
</feature>
<reference evidence="4 5" key="1">
    <citation type="submission" date="2018-03" db="EMBL/GenBank/DDBJ databases">
        <title>Draft genome of Deinococcus sp. OD32.</title>
        <authorList>
            <person name="Wang X.-P."/>
            <person name="Du Z.-J."/>
        </authorList>
    </citation>
    <scope>NUCLEOTIDE SEQUENCE [LARGE SCALE GENOMIC DNA]</scope>
    <source>
        <strain evidence="4 5">OD32</strain>
    </source>
</reference>
<gene>
    <name evidence="4" type="ORF">C8263_17260</name>
</gene>
<dbReference type="SUPFAM" id="SSF51735">
    <property type="entry name" value="NAD(P)-binding Rossmann-fold domains"/>
    <property type="match status" value="1"/>
</dbReference>
<dbReference type="PANTHER" id="PTHR43818:SF11">
    <property type="entry name" value="BCDNA.GH03377"/>
    <property type="match status" value="1"/>
</dbReference>
<name>A0A2T3W3T4_9DEIO</name>
<dbReference type="GO" id="GO:0000166">
    <property type="term" value="F:nucleotide binding"/>
    <property type="evidence" value="ECO:0007669"/>
    <property type="project" value="InterPro"/>
</dbReference>
<comment type="caution">
    <text evidence="4">The sequence shown here is derived from an EMBL/GenBank/DDBJ whole genome shotgun (WGS) entry which is preliminary data.</text>
</comment>
<dbReference type="Pfam" id="PF01408">
    <property type="entry name" value="GFO_IDH_MocA"/>
    <property type="match status" value="1"/>
</dbReference>
<dbReference type="Pfam" id="PF22725">
    <property type="entry name" value="GFO_IDH_MocA_C3"/>
    <property type="match status" value="1"/>
</dbReference>
<evidence type="ECO:0000259" key="2">
    <source>
        <dbReference type="Pfam" id="PF01408"/>
    </source>
</evidence>
<sequence length="384" mass="42735">MPSPLPATSPPISAHQRPVRLGIIGVSPWVQFMYLWTLKKEPEAVIVALCATTPSKAEPLARKIGATHIFTDYRTMYESGLIDAVIIAAPDDCHYQMALDAIERGLHVLCEKPLALTALQAQTLHEHAVRHNIVHMVMFTYRWLEPYRYIYDVVQSGVLGDIKQFDMTYQVADQLAREYDWYLDAHRSLGAVGGLALHMIDLALWIVGRIQEVSAHLTNHMAWDELGAHLPHPAPDSGVAWMTFVDGGIGTLRFSNVAHLGAWEVRQILRLEGTLGHLVCDLRLGDRDHATVDTVVQGEGAPRHTTIDFTASEHLQHGNIMSIFAQPLTGARAFVAQIQGHTVCMPDFWDGVQAQLVVDAIQEAHRSRAQTAIVPVSRPEREEK</sequence>
<evidence type="ECO:0000313" key="4">
    <source>
        <dbReference type="EMBL" id="PTA66537.1"/>
    </source>
</evidence>
<proteinExistence type="predicted"/>
<dbReference type="Gene3D" id="3.30.360.10">
    <property type="entry name" value="Dihydrodipicolinate Reductase, domain 2"/>
    <property type="match status" value="1"/>
</dbReference>
<dbReference type="InterPro" id="IPR036291">
    <property type="entry name" value="NAD(P)-bd_dom_sf"/>
</dbReference>
<protein>
    <recommendedName>
        <fullName evidence="6">Oxidoreductase</fullName>
    </recommendedName>
</protein>
<dbReference type="AlphaFoldDB" id="A0A2T3W3T4"/>
<dbReference type="RefSeq" id="WP_107139382.1">
    <property type="nucleotide sequence ID" value="NZ_PYSV01000026.1"/>
</dbReference>
<keyword evidence="1" id="KW-0560">Oxidoreductase</keyword>
<dbReference type="EMBL" id="PYSV01000026">
    <property type="protein sequence ID" value="PTA66537.1"/>
    <property type="molecule type" value="Genomic_DNA"/>
</dbReference>
<dbReference type="InterPro" id="IPR055170">
    <property type="entry name" value="GFO_IDH_MocA-like_dom"/>
</dbReference>
<dbReference type="PANTHER" id="PTHR43818">
    <property type="entry name" value="BCDNA.GH03377"/>
    <property type="match status" value="1"/>
</dbReference>
<dbReference type="InterPro" id="IPR000683">
    <property type="entry name" value="Gfo/Idh/MocA-like_OxRdtase_N"/>
</dbReference>
<evidence type="ECO:0008006" key="6">
    <source>
        <dbReference type="Google" id="ProtNLM"/>
    </source>
</evidence>
<dbReference type="GO" id="GO:0016491">
    <property type="term" value="F:oxidoreductase activity"/>
    <property type="evidence" value="ECO:0007669"/>
    <property type="project" value="UniProtKB-KW"/>
</dbReference>
<dbReference type="SUPFAM" id="SSF55347">
    <property type="entry name" value="Glyceraldehyde-3-phosphate dehydrogenase-like, C-terminal domain"/>
    <property type="match status" value="1"/>
</dbReference>
<evidence type="ECO:0000259" key="3">
    <source>
        <dbReference type="Pfam" id="PF22725"/>
    </source>
</evidence>
<dbReference type="InterPro" id="IPR050463">
    <property type="entry name" value="Gfo/Idh/MocA_oxidrdct_glycsds"/>
</dbReference>